<keyword evidence="4 6" id="KW-0238">DNA-binding</keyword>
<keyword evidence="6" id="KW-0814">Transposable element</keyword>
<dbReference type="PANTHER" id="PTHR33217:SF8">
    <property type="entry name" value="MUTATOR FAMILY TRANSPOSASE"/>
    <property type="match status" value="1"/>
</dbReference>
<dbReference type="InterPro" id="IPR001207">
    <property type="entry name" value="Transposase_mutator"/>
</dbReference>
<organism evidence="7 8">
    <name type="scientific">Embleya hyalina</name>
    <dbReference type="NCBI Taxonomy" id="516124"/>
    <lineage>
        <taxon>Bacteria</taxon>
        <taxon>Bacillati</taxon>
        <taxon>Actinomycetota</taxon>
        <taxon>Actinomycetes</taxon>
        <taxon>Kitasatosporales</taxon>
        <taxon>Streptomycetaceae</taxon>
        <taxon>Embleya</taxon>
    </lineage>
</organism>
<keyword evidence="8" id="KW-1185">Reference proteome</keyword>
<evidence type="ECO:0000256" key="5">
    <source>
        <dbReference type="ARBA" id="ARBA00023172"/>
    </source>
</evidence>
<reference evidence="7 8" key="1">
    <citation type="submission" date="2018-12" db="EMBL/GenBank/DDBJ databases">
        <title>Draft genome sequence of Embleya hyalina NBRC 13850T.</title>
        <authorList>
            <person name="Komaki H."/>
            <person name="Hosoyama A."/>
            <person name="Kimura A."/>
            <person name="Ichikawa N."/>
            <person name="Tamura T."/>
        </authorList>
    </citation>
    <scope>NUCLEOTIDE SEQUENCE [LARGE SCALE GENOMIC DNA]</scope>
    <source>
        <strain evidence="7 8">NBRC 13850</strain>
    </source>
</reference>
<evidence type="ECO:0000256" key="6">
    <source>
        <dbReference type="RuleBase" id="RU365089"/>
    </source>
</evidence>
<evidence type="ECO:0000256" key="1">
    <source>
        <dbReference type="ARBA" id="ARBA00002190"/>
    </source>
</evidence>
<dbReference type="Proteomes" id="UP000286931">
    <property type="component" value="Unassembled WGS sequence"/>
</dbReference>
<sequence>MNEWRIRPLDPVYPVVFVDAIHVRIRDGQVANRPVYVALGVTVDGYRDILGLWVGDGGEGAKYWGQVLGELKNRGLKDCCVLVCDGLNGLPDAVASVWPATVVQTCIVHLLRNSFRYVSKKDWSAISRDLKPVYTAATEGAAHERLAEFAATWEASYPAIVRLWERSWAEMVPFLAFDREIRTIICTTNAIESINARYRRAANASGHFPNEQAALKRLYLATLALDPTGKGRVRWSNKWKAALNAFDLAFDGRVTAGRT</sequence>
<dbReference type="GO" id="GO:0004803">
    <property type="term" value="F:transposase activity"/>
    <property type="evidence" value="ECO:0007669"/>
    <property type="project" value="UniProtKB-UniRule"/>
</dbReference>
<gene>
    <name evidence="7" type="ORF">EHYA_06923</name>
</gene>
<dbReference type="EMBL" id="BIFH01000031">
    <property type="protein sequence ID" value="GCD99210.1"/>
    <property type="molecule type" value="Genomic_DNA"/>
</dbReference>
<keyword evidence="5 6" id="KW-0233">DNA recombination</keyword>
<evidence type="ECO:0000256" key="3">
    <source>
        <dbReference type="ARBA" id="ARBA00022578"/>
    </source>
</evidence>
<dbReference type="PROSITE" id="PS01007">
    <property type="entry name" value="TRANSPOSASE_MUTATOR"/>
    <property type="match status" value="1"/>
</dbReference>
<dbReference type="GO" id="GO:0006313">
    <property type="term" value="P:DNA transposition"/>
    <property type="evidence" value="ECO:0007669"/>
    <property type="project" value="UniProtKB-UniRule"/>
</dbReference>
<dbReference type="Pfam" id="PF00872">
    <property type="entry name" value="Transposase_mut"/>
    <property type="match status" value="1"/>
</dbReference>
<protein>
    <recommendedName>
        <fullName evidence="6">Mutator family transposase</fullName>
    </recommendedName>
</protein>
<dbReference type="AlphaFoldDB" id="A0A401YXD1"/>
<name>A0A401YXD1_9ACTN</name>
<proteinExistence type="inferred from homology"/>
<dbReference type="NCBIfam" id="NF033543">
    <property type="entry name" value="transpos_IS256"/>
    <property type="match status" value="1"/>
</dbReference>
<evidence type="ECO:0000256" key="2">
    <source>
        <dbReference type="ARBA" id="ARBA00010961"/>
    </source>
</evidence>
<accession>A0A401YXD1</accession>
<comment type="function">
    <text evidence="1 6">Required for the transposition of the insertion element.</text>
</comment>
<keyword evidence="3 6" id="KW-0815">Transposition</keyword>
<evidence type="ECO:0000313" key="8">
    <source>
        <dbReference type="Proteomes" id="UP000286931"/>
    </source>
</evidence>
<comment type="caution">
    <text evidence="7">The sequence shown here is derived from an EMBL/GenBank/DDBJ whole genome shotgun (WGS) entry which is preliminary data.</text>
</comment>
<evidence type="ECO:0000313" key="7">
    <source>
        <dbReference type="EMBL" id="GCD99210.1"/>
    </source>
</evidence>
<evidence type="ECO:0000256" key="4">
    <source>
        <dbReference type="ARBA" id="ARBA00023125"/>
    </source>
</evidence>
<dbReference type="GO" id="GO:0003677">
    <property type="term" value="F:DNA binding"/>
    <property type="evidence" value="ECO:0007669"/>
    <property type="project" value="UniProtKB-UniRule"/>
</dbReference>
<comment type="similarity">
    <text evidence="2 6">Belongs to the transposase mutator family.</text>
</comment>
<dbReference type="PANTHER" id="PTHR33217">
    <property type="entry name" value="TRANSPOSASE FOR INSERTION SEQUENCE ELEMENT IS1081"/>
    <property type="match status" value="1"/>
</dbReference>